<organism evidence="2 3">
    <name type="scientific">Vagococcus hydrophili</name>
    <dbReference type="NCBI Taxonomy" id="2714947"/>
    <lineage>
        <taxon>Bacteria</taxon>
        <taxon>Bacillati</taxon>
        <taxon>Bacillota</taxon>
        <taxon>Bacilli</taxon>
        <taxon>Lactobacillales</taxon>
        <taxon>Enterococcaceae</taxon>
        <taxon>Vagococcus</taxon>
    </lineage>
</organism>
<dbReference type="InterPro" id="IPR036388">
    <property type="entry name" value="WH-like_DNA-bd_sf"/>
</dbReference>
<gene>
    <name evidence="2" type="ORF">G7082_12215</name>
</gene>
<dbReference type="Pfam" id="PF03551">
    <property type="entry name" value="PadR"/>
    <property type="match status" value="1"/>
</dbReference>
<dbReference type="PANTHER" id="PTHR33169">
    <property type="entry name" value="PADR-FAMILY TRANSCRIPTIONAL REGULATOR"/>
    <property type="match status" value="1"/>
</dbReference>
<dbReference type="InterPro" id="IPR036390">
    <property type="entry name" value="WH_DNA-bd_sf"/>
</dbReference>
<evidence type="ECO:0000313" key="3">
    <source>
        <dbReference type="Proteomes" id="UP000501747"/>
    </source>
</evidence>
<protein>
    <submittedName>
        <fullName evidence="2">PadR family transcriptional regulator</fullName>
    </submittedName>
</protein>
<accession>A0A6G8AW51</accession>
<evidence type="ECO:0000259" key="1">
    <source>
        <dbReference type="Pfam" id="PF03551"/>
    </source>
</evidence>
<reference evidence="2 3" key="1">
    <citation type="submission" date="2020-03" db="EMBL/GenBank/DDBJ databases">
        <title>Vagococcus sp. nov., isolated from beetles.</title>
        <authorList>
            <person name="Hyun D.-W."/>
            <person name="Bae J.-W."/>
        </authorList>
    </citation>
    <scope>NUCLEOTIDE SEQUENCE [LARGE SCALE GENOMIC DNA]</scope>
    <source>
        <strain evidence="2 3">HDW17B</strain>
    </source>
</reference>
<sequence length="105" mass="12151">MSRPKLPLTETVFYILVAFKKPTYGYLAIKSIEDMSEGNVRIAAGTMYGAIDNLLKQELIVQVPSEYDRRKMYQTTQLGNEILELEIKRMSHCISVWNKFLVEEC</sequence>
<proteinExistence type="predicted"/>
<dbReference type="PANTHER" id="PTHR33169:SF13">
    <property type="entry name" value="PADR-FAMILY TRANSCRIPTIONAL REGULATOR"/>
    <property type="match status" value="1"/>
</dbReference>
<dbReference type="SUPFAM" id="SSF46785">
    <property type="entry name" value="Winged helix' DNA-binding domain"/>
    <property type="match status" value="1"/>
</dbReference>
<feature type="domain" description="Transcription regulator PadR N-terminal" evidence="1">
    <location>
        <begin position="19"/>
        <end position="83"/>
    </location>
</feature>
<dbReference type="Proteomes" id="UP000501747">
    <property type="component" value="Chromosome"/>
</dbReference>
<dbReference type="Gene3D" id="1.10.10.10">
    <property type="entry name" value="Winged helix-like DNA-binding domain superfamily/Winged helix DNA-binding domain"/>
    <property type="match status" value="1"/>
</dbReference>
<keyword evidence="3" id="KW-1185">Reference proteome</keyword>
<dbReference type="EMBL" id="CP049887">
    <property type="protein sequence ID" value="QIL49199.1"/>
    <property type="molecule type" value="Genomic_DNA"/>
</dbReference>
<evidence type="ECO:0000313" key="2">
    <source>
        <dbReference type="EMBL" id="QIL49199.1"/>
    </source>
</evidence>
<dbReference type="InterPro" id="IPR005149">
    <property type="entry name" value="Tscrpt_reg_PadR_N"/>
</dbReference>
<dbReference type="KEGG" id="vhy:G7082_12215"/>
<name>A0A6G8AW51_9ENTE</name>
<dbReference type="RefSeq" id="WP_166035325.1">
    <property type="nucleotide sequence ID" value="NZ_CP049887.1"/>
</dbReference>
<dbReference type="InterPro" id="IPR052509">
    <property type="entry name" value="Metal_resp_DNA-bind_regulator"/>
</dbReference>
<dbReference type="AlphaFoldDB" id="A0A6G8AW51"/>